<keyword evidence="2" id="KW-0496">Mitochondrion</keyword>
<organism evidence="2">
    <name type="scientific">Streptosyllis sp. THS1</name>
    <dbReference type="NCBI Taxonomy" id="1898410"/>
    <lineage>
        <taxon>Eukaryota</taxon>
        <taxon>Metazoa</taxon>
        <taxon>Spiralia</taxon>
        <taxon>Lophotrochozoa</taxon>
        <taxon>Annelida</taxon>
        <taxon>Polychaeta</taxon>
        <taxon>Errantia</taxon>
        <taxon>Phyllodocida</taxon>
        <taxon>Syllidae</taxon>
        <taxon>Streptosyllis</taxon>
    </lineage>
</organism>
<dbReference type="EMBL" id="KX752422">
    <property type="protein sequence ID" value="AOR87107.1"/>
    <property type="molecule type" value="Genomic_DNA"/>
</dbReference>
<name>A0A1C9UZ97_9ANNE</name>
<dbReference type="AlphaFoldDB" id="A0A1C9UZ97"/>
<proteinExistence type="predicted"/>
<reference evidence="2" key="1">
    <citation type="journal article" date="2016" name="Gene">
        <title>Syllidae mitochondrial gene order is unusually variable for Annelida.</title>
        <authorList>
            <person name="Aguado M.T."/>
            <person name="Richter S."/>
            <person name="Sontowski R."/>
            <person name="Golombek A."/>
            <person name="Struck T.H."/>
            <person name="Bleidorn C."/>
        </authorList>
    </citation>
    <scope>NUCLEOTIDE SEQUENCE</scope>
</reference>
<feature type="transmembrane region" description="Helical" evidence="1">
    <location>
        <begin position="77"/>
        <end position="97"/>
    </location>
</feature>
<feature type="transmembrane region" description="Helical" evidence="1">
    <location>
        <begin position="7"/>
        <end position="37"/>
    </location>
</feature>
<keyword evidence="1" id="KW-1133">Transmembrane helix</keyword>
<geneLocation type="mitochondrion" evidence="2"/>
<gene>
    <name evidence="2" type="primary">NAD6</name>
</gene>
<accession>A0A1C9UZ97</accession>
<feature type="transmembrane region" description="Helical" evidence="1">
    <location>
        <begin position="43"/>
        <end position="65"/>
    </location>
</feature>
<protein>
    <submittedName>
        <fullName evidence="2">NADH dehydrogenase subunit 6</fullName>
    </submittedName>
</protein>
<feature type="transmembrane region" description="Helical" evidence="1">
    <location>
        <begin position="117"/>
        <end position="142"/>
    </location>
</feature>
<evidence type="ECO:0000256" key="1">
    <source>
        <dbReference type="SAM" id="Phobius"/>
    </source>
</evidence>
<sequence length="154" mass="17718">MFSIICLSILISVMLTYTPLTLGFMILFLTLMISVLLSLMYSSWLGVCTVLIYIGGLLVMFSYFIAMNPNMKFDFKLMSMGIFISFSFLFLLFLTSMKESFFNLILSNFYITSIVNNMNLFLISFLVMVLFFALISVVKIVMMKSGPLRPFFYV</sequence>
<keyword evidence="1" id="KW-0472">Membrane</keyword>
<keyword evidence="1" id="KW-0812">Transmembrane</keyword>
<evidence type="ECO:0000313" key="2">
    <source>
        <dbReference type="EMBL" id="AOR87107.1"/>
    </source>
</evidence>